<reference evidence="2" key="1">
    <citation type="submission" date="2019-05" db="EMBL/GenBank/DDBJ databases">
        <title>Methanoculleus sp. FWC-SCC1, a methanogenic archaeon isolated from deep marine cold seep.</title>
        <authorList>
            <person name="Chen Y.-W."/>
            <person name="Chen S.-C."/>
            <person name="Teng N.-H."/>
            <person name="Lai M.-C."/>
        </authorList>
    </citation>
    <scope>NUCLEOTIDE SEQUENCE</scope>
    <source>
        <strain evidence="2">FWC-SCC1</strain>
    </source>
</reference>
<dbReference type="Gene3D" id="2.60.40.1820">
    <property type="match status" value="1"/>
</dbReference>
<comment type="caution">
    <text evidence="2">The sequence shown here is derived from an EMBL/GenBank/DDBJ whole genome shotgun (WGS) entry which is preliminary data.</text>
</comment>
<sequence>MKYAGLLICAAVLLAAAGCTAPAYERPTVAVDGIAVENVSLSSIDLLLSLTITNPNPVGATLENLSFDIFFLEGDRQQLLAHGERGGFPIEPSGATTVTVPVTVDNIRLITAFLRLARDGAVTFLVNGSATIDFTITSFDVPFTRTVEVRV</sequence>
<dbReference type="SMART" id="SM00769">
    <property type="entry name" value="WHy"/>
    <property type="match status" value="1"/>
</dbReference>
<name>A0ABT8MDA9_9EURY</name>
<proteinExistence type="predicted"/>
<accession>A0ABT8MDA9</accession>
<dbReference type="SUPFAM" id="SSF117070">
    <property type="entry name" value="LEA14-like"/>
    <property type="match status" value="1"/>
</dbReference>
<dbReference type="Proteomes" id="UP001168338">
    <property type="component" value="Unassembled WGS sequence"/>
</dbReference>
<dbReference type="InterPro" id="IPR004864">
    <property type="entry name" value="LEA_2"/>
</dbReference>
<evidence type="ECO:0000259" key="1">
    <source>
        <dbReference type="SMART" id="SM00769"/>
    </source>
</evidence>
<evidence type="ECO:0000313" key="3">
    <source>
        <dbReference type="Proteomes" id="UP001168338"/>
    </source>
</evidence>
<keyword evidence="3" id="KW-1185">Reference proteome</keyword>
<feature type="domain" description="Water stress and hypersensitive response" evidence="1">
    <location>
        <begin position="29"/>
        <end position="149"/>
    </location>
</feature>
<dbReference type="RefSeq" id="WP_301665134.1">
    <property type="nucleotide sequence ID" value="NZ_VCYH01000011.1"/>
</dbReference>
<protein>
    <submittedName>
        <fullName evidence="2">LEA type 2 family protein</fullName>
    </submittedName>
</protein>
<dbReference type="InterPro" id="IPR013990">
    <property type="entry name" value="WHy-dom"/>
</dbReference>
<evidence type="ECO:0000313" key="2">
    <source>
        <dbReference type="EMBL" id="MDN7025939.1"/>
    </source>
</evidence>
<dbReference type="Pfam" id="PF03168">
    <property type="entry name" value="LEA_2"/>
    <property type="match status" value="1"/>
</dbReference>
<gene>
    <name evidence="2" type="ORF">FGU65_13775</name>
</gene>
<dbReference type="EMBL" id="VCYH01000011">
    <property type="protein sequence ID" value="MDN7025939.1"/>
    <property type="molecule type" value="Genomic_DNA"/>
</dbReference>
<dbReference type="PROSITE" id="PS51257">
    <property type="entry name" value="PROKAR_LIPOPROTEIN"/>
    <property type="match status" value="1"/>
</dbReference>
<organism evidence="2 3">
    <name type="scientific">Methanoculleus frigidifontis</name>
    <dbReference type="NCBI Taxonomy" id="2584085"/>
    <lineage>
        <taxon>Archaea</taxon>
        <taxon>Methanobacteriati</taxon>
        <taxon>Methanobacteriota</taxon>
        <taxon>Stenosarchaea group</taxon>
        <taxon>Methanomicrobia</taxon>
        <taxon>Methanomicrobiales</taxon>
        <taxon>Methanomicrobiaceae</taxon>
        <taxon>Methanoculleus</taxon>
    </lineage>
</organism>